<dbReference type="GO" id="GO:0051793">
    <property type="term" value="P:medium-chain fatty acid catabolic process"/>
    <property type="evidence" value="ECO:0007669"/>
    <property type="project" value="TreeGrafter"/>
</dbReference>
<sequence>MDWHSLYSECPNVVLGLIVGVSFLLYYYIDAVKRPLLACRRWGAWQNFLETHLTILQERYWPTPWCYESRCQTVLASVLRLRLPDITYRREVLQLKDGGQVCLDWLDGSGEAGSPIVLVLPGLTGSSQSEYIKGLMLAVRNTPARCVVLNNRGIGGIRLMTTRTYCAANSDDLEEALEHLHSVHRSVPIVAVGISLGGMITGNYLTTRGERASRLLKAAVVMSIPWNMEVGVSSMERPLCNLLLNRYLVHCLCHLADTMRYQLAGDHKWDLDQVMKSKTIREFDTRFTAMQFGFRDAEDYYASSCLHNKIHRIKVPLLCLTAADDPFQPLHAIPLEAAEKSSHVAIIVTARGGHIGFMEGLLPTTTYYSDRLISQVLNAIFANLDAMEEVKREADAYARSVFSSDGDTGEDECASDRLASHETKKDLAECANDDGFSSQAGVKDADDHASVSIANQCPVKNTNDKAYPAGSGLQDGVLGAS</sequence>
<evidence type="ECO:0000259" key="4">
    <source>
        <dbReference type="Pfam" id="PF00561"/>
    </source>
</evidence>
<evidence type="ECO:0000256" key="1">
    <source>
        <dbReference type="ARBA" id="ARBA00010884"/>
    </source>
</evidence>
<dbReference type="GO" id="GO:0047372">
    <property type="term" value="F:monoacylglycerol lipase activity"/>
    <property type="evidence" value="ECO:0007669"/>
    <property type="project" value="TreeGrafter"/>
</dbReference>
<dbReference type="GO" id="GO:0008126">
    <property type="term" value="F:acetylesterase activity"/>
    <property type="evidence" value="ECO:0007669"/>
    <property type="project" value="TreeGrafter"/>
</dbReference>
<feature type="domain" description="AB hydrolase-1" evidence="4">
    <location>
        <begin position="115"/>
        <end position="360"/>
    </location>
</feature>
<protein>
    <recommendedName>
        <fullName evidence="4">AB hydrolase-1 domain-containing protein</fullName>
    </recommendedName>
</protein>
<feature type="transmembrane region" description="Helical" evidence="3">
    <location>
        <begin position="12"/>
        <end position="29"/>
    </location>
</feature>
<dbReference type="Gene3D" id="3.40.50.1820">
    <property type="entry name" value="alpha/beta hydrolase"/>
    <property type="match status" value="1"/>
</dbReference>
<dbReference type="AlphaFoldDB" id="A0AAW0YJ72"/>
<accession>A0AAW0YJ72</accession>
<keyword evidence="3" id="KW-0812">Transmembrane</keyword>
<keyword evidence="3" id="KW-1133">Transmembrane helix</keyword>
<dbReference type="SUPFAM" id="SSF53474">
    <property type="entry name" value="alpha/beta-Hydrolases"/>
    <property type="match status" value="1"/>
</dbReference>
<gene>
    <name evidence="5" type="ORF">OTU49_009958</name>
</gene>
<dbReference type="PANTHER" id="PTHR10794:SF63">
    <property type="entry name" value="ALPHA_BETA HYDROLASE 1, ISOFORM A"/>
    <property type="match status" value="1"/>
</dbReference>
<dbReference type="GO" id="GO:0051792">
    <property type="term" value="P:medium-chain fatty acid biosynthetic process"/>
    <property type="evidence" value="ECO:0007669"/>
    <property type="project" value="TreeGrafter"/>
</dbReference>
<comment type="similarity">
    <text evidence="1">Belongs to the AB hydrolase superfamily. AB hydrolase 4 family.</text>
</comment>
<dbReference type="Proteomes" id="UP001445076">
    <property type="component" value="Unassembled WGS sequence"/>
</dbReference>
<dbReference type="EMBL" id="JARKIK010000005">
    <property type="protein sequence ID" value="KAK8751726.1"/>
    <property type="molecule type" value="Genomic_DNA"/>
</dbReference>
<proteinExistence type="inferred from homology"/>
<evidence type="ECO:0000256" key="2">
    <source>
        <dbReference type="SAM" id="MobiDB-lite"/>
    </source>
</evidence>
<dbReference type="InterPro" id="IPR029058">
    <property type="entry name" value="AB_hydrolase_fold"/>
</dbReference>
<evidence type="ECO:0000313" key="6">
    <source>
        <dbReference type="Proteomes" id="UP001445076"/>
    </source>
</evidence>
<feature type="region of interest" description="Disordered" evidence="2">
    <location>
        <begin position="453"/>
        <end position="481"/>
    </location>
</feature>
<keyword evidence="6" id="KW-1185">Reference proteome</keyword>
<reference evidence="5 6" key="1">
    <citation type="journal article" date="2024" name="BMC Genomics">
        <title>Genome assembly of redclaw crayfish (Cherax quadricarinatus) provides insights into its immune adaptation and hypoxia tolerance.</title>
        <authorList>
            <person name="Liu Z."/>
            <person name="Zheng J."/>
            <person name="Li H."/>
            <person name="Fang K."/>
            <person name="Wang S."/>
            <person name="He J."/>
            <person name="Zhou D."/>
            <person name="Weng S."/>
            <person name="Chi M."/>
            <person name="Gu Z."/>
            <person name="He J."/>
            <person name="Li F."/>
            <person name="Wang M."/>
        </authorList>
    </citation>
    <scope>NUCLEOTIDE SEQUENCE [LARGE SCALE GENOMIC DNA]</scope>
    <source>
        <strain evidence="5">ZL_2023a</strain>
    </source>
</reference>
<organism evidence="5 6">
    <name type="scientific">Cherax quadricarinatus</name>
    <name type="common">Australian red claw crayfish</name>
    <dbReference type="NCBI Taxonomy" id="27406"/>
    <lineage>
        <taxon>Eukaryota</taxon>
        <taxon>Metazoa</taxon>
        <taxon>Ecdysozoa</taxon>
        <taxon>Arthropoda</taxon>
        <taxon>Crustacea</taxon>
        <taxon>Multicrustacea</taxon>
        <taxon>Malacostraca</taxon>
        <taxon>Eumalacostraca</taxon>
        <taxon>Eucarida</taxon>
        <taxon>Decapoda</taxon>
        <taxon>Pleocyemata</taxon>
        <taxon>Astacidea</taxon>
        <taxon>Parastacoidea</taxon>
        <taxon>Parastacidae</taxon>
        <taxon>Cherax</taxon>
    </lineage>
</organism>
<name>A0AAW0YJ72_CHEQU</name>
<dbReference type="PANTHER" id="PTHR10794">
    <property type="entry name" value="ABHYDROLASE DOMAIN-CONTAINING PROTEIN"/>
    <property type="match status" value="1"/>
</dbReference>
<evidence type="ECO:0000256" key="3">
    <source>
        <dbReference type="SAM" id="Phobius"/>
    </source>
</evidence>
<evidence type="ECO:0000313" key="5">
    <source>
        <dbReference type="EMBL" id="KAK8751726.1"/>
    </source>
</evidence>
<comment type="caution">
    <text evidence="5">The sequence shown here is derived from an EMBL/GenBank/DDBJ whole genome shotgun (WGS) entry which is preliminary data.</text>
</comment>
<keyword evidence="3" id="KW-0472">Membrane</keyword>
<dbReference type="InterPro" id="IPR000073">
    <property type="entry name" value="AB_hydrolase_1"/>
</dbReference>
<dbReference type="InterPro" id="IPR050960">
    <property type="entry name" value="AB_hydrolase_4_sf"/>
</dbReference>
<dbReference type="Pfam" id="PF00561">
    <property type="entry name" value="Abhydrolase_1"/>
    <property type="match status" value="1"/>
</dbReference>